<dbReference type="InterPro" id="IPR001647">
    <property type="entry name" value="HTH_TetR"/>
</dbReference>
<keyword evidence="2 4" id="KW-0238">DNA-binding</keyword>
<dbReference type="AlphaFoldDB" id="A0A1H6CIF8"/>
<proteinExistence type="predicted"/>
<dbReference type="GO" id="GO:0003677">
    <property type="term" value="F:DNA binding"/>
    <property type="evidence" value="ECO:0007669"/>
    <property type="project" value="UniProtKB-UniRule"/>
</dbReference>
<evidence type="ECO:0000313" key="7">
    <source>
        <dbReference type="Proteomes" id="UP000236754"/>
    </source>
</evidence>
<name>A0A1H6CIF8_9ACTN</name>
<dbReference type="InterPro" id="IPR036271">
    <property type="entry name" value="Tet_transcr_reg_TetR-rel_C_sf"/>
</dbReference>
<keyword evidence="3" id="KW-0804">Transcription</keyword>
<reference evidence="6 7" key="1">
    <citation type="submission" date="2016-10" db="EMBL/GenBank/DDBJ databases">
        <authorList>
            <person name="de Groot N.N."/>
        </authorList>
    </citation>
    <scope>NUCLEOTIDE SEQUENCE [LARGE SCALE GENOMIC DNA]</scope>
    <source>
        <strain evidence="6 7">CGMCC 4.2023</strain>
    </source>
</reference>
<dbReference type="PANTHER" id="PTHR47506">
    <property type="entry name" value="TRANSCRIPTIONAL REGULATORY PROTEIN"/>
    <property type="match status" value="1"/>
</dbReference>
<organism evidence="6 7">
    <name type="scientific">Actinacidiphila yanglinensis</name>
    <dbReference type="NCBI Taxonomy" id="310779"/>
    <lineage>
        <taxon>Bacteria</taxon>
        <taxon>Bacillati</taxon>
        <taxon>Actinomycetota</taxon>
        <taxon>Actinomycetes</taxon>
        <taxon>Kitasatosporales</taxon>
        <taxon>Streptomycetaceae</taxon>
        <taxon>Actinacidiphila</taxon>
    </lineage>
</organism>
<dbReference type="PANTHER" id="PTHR47506:SF1">
    <property type="entry name" value="HTH-TYPE TRANSCRIPTIONAL REGULATOR YJDC"/>
    <property type="match status" value="1"/>
</dbReference>
<feature type="domain" description="HTH tetR-type" evidence="5">
    <location>
        <begin position="17"/>
        <end position="77"/>
    </location>
</feature>
<dbReference type="RefSeq" id="WP_103887513.1">
    <property type="nucleotide sequence ID" value="NZ_FNVU01000009.1"/>
</dbReference>
<evidence type="ECO:0000259" key="5">
    <source>
        <dbReference type="PROSITE" id="PS50977"/>
    </source>
</evidence>
<sequence length="217" mass="23228">MTTTEAPDGRRLTTRGAKTRARIVTAAAELMYVKGVGATTLDDVLAASGVSKSQLYHHFAGKDALVRAVVAHFGEHVIQRERDALGHVSTIAGLRRWRDALVQNNSLRHGAYGCALGSLASEVSDHDDLARRALAELFTEWQKLLTGVLRRLQDGGALPPEVAVDQLATGLMGALQGGYLLAQTARDVTPMATSIDMALAHIESLAAGHVESQERRS</sequence>
<protein>
    <submittedName>
        <fullName evidence="6">Transcriptional regulator, TetR family</fullName>
    </submittedName>
</protein>
<keyword evidence="1" id="KW-0805">Transcription regulation</keyword>
<evidence type="ECO:0000256" key="1">
    <source>
        <dbReference type="ARBA" id="ARBA00023015"/>
    </source>
</evidence>
<dbReference type="OrthoDB" id="3827407at2"/>
<dbReference type="Pfam" id="PF16925">
    <property type="entry name" value="TetR_C_13"/>
    <property type="match status" value="1"/>
</dbReference>
<dbReference type="Gene3D" id="1.10.357.10">
    <property type="entry name" value="Tetracycline Repressor, domain 2"/>
    <property type="match status" value="1"/>
</dbReference>
<dbReference type="PROSITE" id="PS50977">
    <property type="entry name" value="HTH_TETR_2"/>
    <property type="match status" value="1"/>
</dbReference>
<evidence type="ECO:0000256" key="3">
    <source>
        <dbReference type="ARBA" id="ARBA00023163"/>
    </source>
</evidence>
<dbReference type="InterPro" id="IPR009057">
    <property type="entry name" value="Homeodomain-like_sf"/>
</dbReference>
<dbReference type="PRINTS" id="PR00455">
    <property type="entry name" value="HTHTETR"/>
</dbReference>
<dbReference type="SUPFAM" id="SSF48498">
    <property type="entry name" value="Tetracyclin repressor-like, C-terminal domain"/>
    <property type="match status" value="1"/>
</dbReference>
<evidence type="ECO:0000256" key="4">
    <source>
        <dbReference type="PROSITE-ProRule" id="PRU00335"/>
    </source>
</evidence>
<feature type="DNA-binding region" description="H-T-H motif" evidence="4">
    <location>
        <begin position="40"/>
        <end position="59"/>
    </location>
</feature>
<evidence type="ECO:0000313" key="6">
    <source>
        <dbReference type="EMBL" id="SEG72702.1"/>
    </source>
</evidence>
<evidence type="ECO:0000256" key="2">
    <source>
        <dbReference type="ARBA" id="ARBA00023125"/>
    </source>
</evidence>
<dbReference type="InterPro" id="IPR011075">
    <property type="entry name" value="TetR_C"/>
</dbReference>
<gene>
    <name evidence="6" type="ORF">SAMN05216223_10930</name>
</gene>
<dbReference type="EMBL" id="FNVU01000009">
    <property type="protein sequence ID" value="SEG72702.1"/>
    <property type="molecule type" value="Genomic_DNA"/>
</dbReference>
<dbReference type="SUPFAM" id="SSF46689">
    <property type="entry name" value="Homeodomain-like"/>
    <property type="match status" value="1"/>
</dbReference>
<accession>A0A1H6CIF8</accession>
<dbReference type="Proteomes" id="UP000236754">
    <property type="component" value="Unassembled WGS sequence"/>
</dbReference>
<keyword evidence="7" id="KW-1185">Reference proteome</keyword>
<dbReference type="Pfam" id="PF00440">
    <property type="entry name" value="TetR_N"/>
    <property type="match status" value="1"/>
</dbReference>